<feature type="transmembrane region" description="Helical" evidence="1">
    <location>
        <begin position="38"/>
        <end position="57"/>
    </location>
</feature>
<dbReference type="EMBL" id="CP104965">
    <property type="protein sequence ID" value="UXN68889.1"/>
    <property type="molecule type" value="Genomic_DNA"/>
</dbReference>
<dbReference type="Proteomes" id="UP001061862">
    <property type="component" value="Chromosome"/>
</dbReference>
<feature type="transmembrane region" description="Helical" evidence="1">
    <location>
        <begin position="63"/>
        <end position="92"/>
    </location>
</feature>
<evidence type="ECO:0000313" key="2">
    <source>
        <dbReference type="EMBL" id="UXN68889.1"/>
    </source>
</evidence>
<keyword evidence="1" id="KW-1133">Transmembrane helix</keyword>
<evidence type="ECO:0000313" key="3">
    <source>
        <dbReference type="Proteomes" id="UP001061862"/>
    </source>
</evidence>
<evidence type="ECO:0000256" key="1">
    <source>
        <dbReference type="SAM" id="Phobius"/>
    </source>
</evidence>
<dbReference type="RefSeq" id="WP_262166978.1">
    <property type="nucleotide sequence ID" value="NZ_CP104965.1"/>
</dbReference>
<organism evidence="2 3">
    <name type="scientific">Devosia neptuniae</name>
    <dbReference type="NCBI Taxonomy" id="191302"/>
    <lineage>
        <taxon>Bacteria</taxon>
        <taxon>Pseudomonadati</taxon>
        <taxon>Pseudomonadota</taxon>
        <taxon>Alphaproteobacteria</taxon>
        <taxon>Hyphomicrobiales</taxon>
        <taxon>Devosiaceae</taxon>
        <taxon>Devosia</taxon>
    </lineage>
</organism>
<sequence>MAKLTAKPASLDVSLLIVILILNSFVPNIFAAFGVRNLFIGLACAFINLALCVAGYLTGRFRIFWGLWALSSVIVLVLFGMVNPLGAVMVLWKI</sequence>
<keyword evidence="1" id="KW-0812">Transmembrane</keyword>
<accession>A0ABY6C9I2</accession>
<proteinExistence type="predicted"/>
<keyword evidence="3" id="KW-1185">Reference proteome</keyword>
<reference evidence="2 3" key="1">
    <citation type="submission" date="2022-09" db="EMBL/GenBank/DDBJ databases">
        <title>Interaction between co-microsymbionts with complementary sets of symbiotic genes in legume-rhizobium systems.</title>
        <authorList>
            <person name="Safronova V."/>
            <person name="Sazanova A."/>
            <person name="Afonin A."/>
            <person name="Chirak E."/>
        </authorList>
    </citation>
    <scope>NUCLEOTIDE SEQUENCE [LARGE SCALE GENOMIC DNA]</scope>
    <source>
        <strain evidence="2 3">A18/4-1</strain>
    </source>
</reference>
<keyword evidence="1" id="KW-0472">Membrane</keyword>
<feature type="transmembrane region" description="Helical" evidence="1">
    <location>
        <begin position="13"/>
        <end position="31"/>
    </location>
</feature>
<gene>
    <name evidence="2" type="ORF">N8A98_16790</name>
</gene>
<name>A0ABY6C9I2_9HYPH</name>
<evidence type="ECO:0008006" key="4">
    <source>
        <dbReference type="Google" id="ProtNLM"/>
    </source>
</evidence>
<protein>
    <recommendedName>
        <fullName evidence="4">ABC transporter permease</fullName>
    </recommendedName>
</protein>